<keyword evidence="2" id="KW-1185">Reference proteome</keyword>
<proteinExistence type="predicted"/>
<reference evidence="1 2" key="1">
    <citation type="journal article" date="2013" name="Curr. Biol.">
        <title>The Genome of the Foraminiferan Reticulomyxa filosa.</title>
        <authorList>
            <person name="Glockner G."/>
            <person name="Hulsmann N."/>
            <person name="Schleicher M."/>
            <person name="Noegel A.A."/>
            <person name="Eichinger L."/>
            <person name="Gallinger C."/>
            <person name="Pawlowski J."/>
            <person name="Sierra R."/>
            <person name="Euteneuer U."/>
            <person name="Pillet L."/>
            <person name="Moustafa A."/>
            <person name="Platzer M."/>
            <person name="Groth M."/>
            <person name="Szafranski K."/>
            <person name="Schliwa M."/>
        </authorList>
    </citation>
    <scope>NUCLEOTIDE SEQUENCE [LARGE SCALE GENOMIC DNA]</scope>
</reference>
<evidence type="ECO:0000313" key="2">
    <source>
        <dbReference type="Proteomes" id="UP000023152"/>
    </source>
</evidence>
<dbReference type="OrthoDB" id="427518at2759"/>
<name>X6N290_RETFI</name>
<accession>X6N290</accession>
<feature type="non-terminal residue" evidence="1">
    <location>
        <position position="1"/>
    </location>
</feature>
<evidence type="ECO:0000313" key="1">
    <source>
        <dbReference type="EMBL" id="ETO20028.1"/>
    </source>
</evidence>
<dbReference type="Proteomes" id="UP000023152">
    <property type="component" value="Unassembled WGS sequence"/>
</dbReference>
<organism evidence="1 2">
    <name type="scientific">Reticulomyxa filosa</name>
    <dbReference type="NCBI Taxonomy" id="46433"/>
    <lineage>
        <taxon>Eukaryota</taxon>
        <taxon>Sar</taxon>
        <taxon>Rhizaria</taxon>
        <taxon>Retaria</taxon>
        <taxon>Foraminifera</taxon>
        <taxon>Monothalamids</taxon>
        <taxon>Reticulomyxidae</taxon>
        <taxon>Reticulomyxa</taxon>
    </lineage>
</organism>
<protein>
    <submittedName>
        <fullName evidence="1">Uncharacterized protein</fullName>
    </submittedName>
</protein>
<gene>
    <name evidence="1" type="ORF">RFI_17189</name>
</gene>
<dbReference type="EMBL" id="ASPP01013022">
    <property type="protein sequence ID" value="ETO20028.1"/>
    <property type="molecule type" value="Genomic_DNA"/>
</dbReference>
<comment type="caution">
    <text evidence="1">The sequence shown here is derived from an EMBL/GenBank/DDBJ whole genome shotgun (WGS) entry which is preliminary data.</text>
</comment>
<dbReference type="AlphaFoldDB" id="X6N290"/>
<sequence>LTFQEWFSAYYLVHCLYQPIKSNDHKQVLINEQLNPKYSMIIPFMAGILYDFIENKKDPDGSGLLSFWKLLHFSSFCQLSPVHQMILNMRCLDVCKADAESKFLSSQLRNCHKNLINSFKSFLIAWINFDENIGDKGCKIMCDSFDRVIKPHLSNLQDILARPDIWLCFINKKKLDKLNQTVIRRHRMIFMDILEAIASKMSEMQMDDALEFLLDKLHDENEYIHGKCVQLIEKISWKMNEKQLGDTF</sequence>